<dbReference type="EMBL" id="BTGU01000553">
    <property type="protein sequence ID" value="GMN68106.1"/>
    <property type="molecule type" value="Genomic_DNA"/>
</dbReference>
<feature type="compositionally biased region" description="Polar residues" evidence="1">
    <location>
        <begin position="448"/>
        <end position="459"/>
    </location>
</feature>
<feature type="region of interest" description="Disordered" evidence="1">
    <location>
        <begin position="1145"/>
        <end position="1262"/>
    </location>
</feature>
<feature type="compositionally biased region" description="Basic and acidic residues" evidence="1">
    <location>
        <begin position="587"/>
        <end position="597"/>
    </location>
</feature>
<feature type="compositionally biased region" description="Basic and acidic residues" evidence="1">
    <location>
        <begin position="339"/>
        <end position="348"/>
    </location>
</feature>
<feature type="compositionally biased region" description="Polar residues" evidence="1">
    <location>
        <begin position="1213"/>
        <end position="1232"/>
    </location>
</feature>
<dbReference type="Proteomes" id="UP001187192">
    <property type="component" value="Unassembled WGS sequence"/>
</dbReference>
<keyword evidence="3" id="KW-1185">Reference proteome</keyword>
<feature type="compositionally biased region" description="Polar residues" evidence="1">
    <location>
        <begin position="1154"/>
        <end position="1165"/>
    </location>
</feature>
<evidence type="ECO:0000313" key="2">
    <source>
        <dbReference type="EMBL" id="GMN68106.1"/>
    </source>
</evidence>
<name>A0AA88JDF7_FICCA</name>
<feature type="compositionally biased region" description="Basic and acidic residues" evidence="1">
    <location>
        <begin position="547"/>
        <end position="567"/>
    </location>
</feature>
<comment type="caution">
    <text evidence="2">The sequence shown here is derived from an EMBL/GenBank/DDBJ whole genome shotgun (WGS) entry which is preliminary data.</text>
</comment>
<gene>
    <name evidence="2" type="ORF">TIFTF001_037161</name>
</gene>
<feature type="compositionally biased region" description="Polar residues" evidence="1">
    <location>
        <begin position="302"/>
        <end position="322"/>
    </location>
</feature>
<feature type="compositionally biased region" description="Basic and acidic residues" evidence="1">
    <location>
        <begin position="1171"/>
        <end position="1182"/>
    </location>
</feature>
<dbReference type="PANTHER" id="PTHR31115">
    <property type="entry name" value="OS05G0107300 PROTEIN"/>
    <property type="match status" value="1"/>
</dbReference>
<evidence type="ECO:0000313" key="3">
    <source>
        <dbReference type="Proteomes" id="UP001187192"/>
    </source>
</evidence>
<proteinExistence type="predicted"/>
<protein>
    <submittedName>
        <fullName evidence="2">Uncharacterized protein</fullName>
    </submittedName>
</protein>
<reference evidence="2" key="1">
    <citation type="submission" date="2023-07" db="EMBL/GenBank/DDBJ databases">
        <title>draft genome sequence of fig (Ficus carica).</title>
        <authorList>
            <person name="Takahashi T."/>
            <person name="Nishimura K."/>
        </authorList>
    </citation>
    <scope>NUCLEOTIDE SEQUENCE</scope>
</reference>
<feature type="compositionally biased region" description="Polar residues" evidence="1">
    <location>
        <begin position="570"/>
        <end position="579"/>
    </location>
</feature>
<accession>A0AA88JDF7</accession>
<feature type="region of interest" description="Disordered" evidence="1">
    <location>
        <begin position="1"/>
        <end position="40"/>
    </location>
</feature>
<evidence type="ECO:0000256" key="1">
    <source>
        <dbReference type="SAM" id="MobiDB-lite"/>
    </source>
</evidence>
<feature type="compositionally biased region" description="Polar residues" evidence="1">
    <location>
        <begin position="1252"/>
        <end position="1262"/>
    </location>
</feature>
<organism evidence="2 3">
    <name type="scientific">Ficus carica</name>
    <name type="common">Common fig</name>
    <dbReference type="NCBI Taxonomy" id="3494"/>
    <lineage>
        <taxon>Eukaryota</taxon>
        <taxon>Viridiplantae</taxon>
        <taxon>Streptophyta</taxon>
        <taxon>Embryophyta</taxon>
        <taxon>Tracheophyta</taxon>
        <taxon>Spermatophyta</taxon>
        <taxon>Magnoliopsida</taxon>
        <taxon>eudicotyledons</taxon>
        <taxon>Gunneridae</taxon>
        <taxon>Pentapetalae</taxon>
        <taxon>rosids</taxon>
        <taxon>fabids</taxon>
        <taxon>Rosales</taxon>
        <taxon>Moraceae</taxon>
        <taxon>Ficeae</taxon>
        <taxon>Ficus</taxon>
    </lineage>
</organism>
<dbReference type="PANTHER" id="PTHR31115:SF2">
    <property type="entry name" value="OS05G0107300 PROTEIN"/>
    <property type="match status" value="1"/>
</dbReference>
<feature type="region of interest" description="Disordered" evidence="1">
    <location>
        <begin position="268"/>
        <end position="357"/>
    </location>
</feature>
<feature type="region of interest" description="Disordered" evidence="1">
    <location>
        <begin position="448"/>
        <end position="472"/>
    </location>
</feature>
<sequence length="1328" mass="145237">MAGSARFESSSGSPEDLDFAGSYPNGQRGSYPVAGFDRSGSFRESSENRIYSSGASTPRGSAALMEDFPPVTQFLTLDPITIENQTYTRFRELRRALGIISFGSTAEDNSFGAAHSKPAPTVATEELKRFKATVLDACNKAKGRKKILEESFFKVKECIDALNMKKQQRNEMITNERFGGLNILKIGAQSTRNPAELMSQKVEDRTKNGILSKRVRSSIAEIRAEGPTNSLARRPMVLGKDRDMLRDCGEGSDIVDEKIRRLPAGGETWDRKIKRKRSVGPLGRPSEDGEPKRAMHHKLNNDPGSSSCDAQTFRSGSTNGTNKFDGASLPASSNGRAIPKNELEKVSLSRDSMPGISKERLKGNNKYVPTPSDTILLVIWLNVREDNQIISPNSLIKGKASRAPRSGALIAGNLSPNFPRTSGSLEGWEQPASVSKICSINVSINRNRPVTPGSSSPSMAQWGGQRPHKISRTRRTTIVSPVSNLDEVQISPEGCSPSDLGTRFTVSGTNGSLARAMSNGSQQLKVKHENISSPARLSESEESGACENRDTRLKEKGAGSGEVEERGANSFLNTVPSTLHTKKSKITIKEETGDSVRRQGRNCRGSSFTRVNTSPVKEKLENLASAKPLKSARLGPERNNCKSGRPPLKKISERKGIARLGHINSIGSPDFAGELDDDREELKAAANFACNASYLACSSPFWKQMQSIFAPVSLEETSYLKEQLKYMEVNYESLSQMFGLGNNTLRNCIEENFVSQAYVSEGKERTLQDQVWDLDSVGGRLDLERRKKVPPLYQRVLSALIIEDETEEFEGDSGGRVTCFQYNGEYTSDAELERRNMVRDPQTFQQSAAEGFSCNDNGNFIKGKSIHNQLFRNELFKGDQVGPHLDNGMLLEFSENGVDGSLSVCTNASRISSFDCAYEQMSMEDKLLLELQSVGLDPEIVPNLAEGDDEAINSDILGLQKGLFEQVGKTKVRLKTIGTAIEEGNEVQKRGLEQVAMDRLVELAYKKLLATRGSFASKHGVAKVPKQVAMNFMKRTLARCRKHEDTGKSCFSEPALRDIIYSAPAQGNDPELTSCVGSAPDVQNSQLEPRLSGSLSDWAECCYRQVDIIGRTSPNGFGNLSHSSEQDFAKTGPIMNRGKKKELLLDDVGGNPSLKATSSFGNNLQGGAKGKRSERERDRDMSTRNSVAKAGRLPLGNNKGERKTKTKPKQKTGQLSTSGNVSINSMHTTATGSGDIVGNGSNRKREAGFMSQGDNNPGNQSTDIRDPLDFPNLQLNELDSIELGVVNDLDGHQDLSSWLNIEEDGLQDHDAVGLDIPMDDLSDLAMLI</sequence>
<feature type="region of interest" description="Disordered" evidence="1">
    <location>
        <begin position="530"/>
        <end position="609"/>
    </location>
</feature>